<feature type="domain" description="Peptidase M12B" evidence="10">
    <location>
        <begin position="273"/>
        <end position="514"/>
    </location>
</feature>
<reference evidence="14" key="1">
    <citation type="submission" date="2012-12" db="EMBL/GenBank/DDBJ databases">
        <authorList>
            <person name="Hellsten U."/>
            <person name="Grimwood J."/>
            <person name="Chapman J.A."/>
            <person name="Shapiro H."/>
            <person name="Aerts A."/>
            <person name="Otillar R.P."/>
            <person name="Terry A.Y."/>
            <person name="Boore J.L."/>
            <person name="Simakov O."/>
            <person name="Marletaz F."/>
            <person name="Cho S.-J."/>
            <person name="Edsinger-Gonzales E."/>
            <person name="Havlak P."/>
            <person name="Kuo D.-H."/>
            <person name="Larsson T."/>
            <person name="Lv J."/>
            <person name="Arendt D."/>
            <person name="Savage R."/>
            <person name="Osoegawa K."/>
            <person name="de Jong P."/>
            <person name="Lindberg D.R."/>
            <person name="Seaver E.C."/>
            <person name="Weisblat D.A."/>
            <person name="Putnam N.H."/>
            <person name="Grigoriev I.V."/>
            <person name="Rokhsar D.S."/>
        </authorList>
    </citation>
    <scope>NUCLEOTIDE SEQUENCE</scope>
</reference>
<feature type="active site" evidence="8">
    <location>
        <position position="445"/>
    </location>
</feature>
<evidence type="ECO:0000256" key="6">
    <source>
        <dbReference type="ARBA" id="ARBA00023157"/>
    </source>
</evidence>
<dbReference type="CTD" id="20199909"/>
<dbReference type="RefSeq" id="XP_009023307.1">
    <property type="nucleotide sequence ID" value="XM_009025059.1"/>
</dbReference>
<dbReference type="InterPro" id="IPR002557">
    <property type="entry name" value="Chitin-bd_dom"/>
</dbReference>
<dbReference type="AlphaFoldDB" id="T1ETK9"/>
<reference evidence="12 14" key="2">
    <citation type="journal article" date="2013" name="Nature">
        <title>Insights into bilaterian evolution from three spiralian genomes.</title>
        <authorList>
            <person name="Simakov O."/>
            <person name="Marletaz F."/>
            <person name="Cho S.J."/>
            <person name="Edsinger-Gonzales E."/>
            <person name="Havlak P."/>
            <person name="Hellsten U."/>
            <person name="Kuo D.H."/>
            <person name="Larsson T."/>
            <person name="Lv J."/>
            <person name="Arendt D."/>
            <person name="Savage R."/>
            <person name="Osoegawa K."/>
            <person name="de Jong P."/>
            <person name="Grimwood J."/>
            <person name="Chapman J.A."/>
            <person name="Shapiro H."/>
            <person name="Aerts A."/>
            <person name="Otillar R.P."/>
            <person name="Terry A.Y."/>
            <person name="Boore J.L."/>
            <person name="Grigoriev I.V."/>
            <person name="Lindberg D.R."/>
            <person name="Seaver E.C."/>
            <person name="Weisblat D.A."/>
            <person name="Putnam N.H."/>
            <person name="Rokhsar D.S."/>
        </authorList>
    </citation>
    <scope>NUCLEOTIDE SEQUENCE</scope>
</reference>
<evidence type="ECO:0000256" key="2">
    <source>
        <dbReference type="ARBA" id="ARBA00022723"/>
    </source>
</evidence>
<evidence type="ECO:0000313" key="13">
    <source>
        <dbReference type="EnsemblMetazoa" id="HelroP163021"/>
    </source>
</evidence>
<keyword evidence="2 8" id="KW-0479">Metal-binding</keyword>
<dbReference type="PROSITE" id="PS50940">
    <property type="entry name" value="CHIT_BIND_II"/>
    <property type="match status" value="1"/>
</dbReference>
<dbReference type="Pfam" id="PF13574">
    <property type="entry name" value="Reprolysin_2"/>
    <property type="match status" value="1"/>
</dbReference>
<dbReference type="InterPro" id="IPR036508">
    <property type="entry name" value="Chitin-bd_dom_sf"/>
</dbReference>
<evidence type="ECO:0008006" key="15">
    <source>
        <dbReference type="Google" id="ProtNLM"/>
    </source>
</evidence>
<organism evidence="13 14">
    <name type="scientific">Helobdella robusta</name>
    <name type="common">Californian leech</name>
    <dbReference type="NCBI Taxonomy" id="6412"/>
    <lineage>
        <taxon>Eukaryota</taxon>
        <taxon>Metazoa</taxon>
        <taxon>Spiralia</taxon>
        <taxon>Lophotrochozoa</taxon>
        <taxon>Annelida</taxon>
        <taxon>Clitellata</taxon>
        <taxon>Hirudinea</taxon>
        <taxon>Rhynchobdellida</taxon>
        <taxon>Glossiphoniidae</taxon>
        <taxon>Helobdella</taxon>
    </lineage>
</organism>
<keyword evidence="4 8" id="KW-0862">Zinc</keyword>
<feature type="chain" id="PRO_5010980018" description="Chitin-binding type-2 domain-containing protein" evidence="9">
    <location>
        <begin position="19"/>
        <end position="1030"/>
    </location>
</feature>
<evidence type="ECO:0000256" key="9">
    <source>
        <dbReference type="SAM" id="SignalP"/>
    </source>
</evidence>
<dbReference type="EMBL" id="AMQM01001268">
    <property type="status" value="NOT_ANNOTATED_CDS"/>
    <property type="molecule type" value="Genomic_DNA"/>
</dbReference>
<evidence type="ECO:0000256" key="8">
    <source>
        <dbReference type="PROSITE-ProRule" id="PRU00276"/>
    </source>
</evidence>
<evidence type="ECO:0000313" key="14">
    <source>
        <dbReference type="Proteomes" id="UP000015101"/>
    </source>
</evidence>
<dbReference type="InterPro" id="IPR001590">
    <property type="entry name" value="Peptidase_M12B"/>
</dbReference>
<dbReference type="HOGENOM" id="CLU_011225_0_0_1"/>
<reference evidence="13" key="3">
    <citation type="submission" date="2015-06" db="UniProtKB">
        <authorList>
            <consortium name="EnsemblMetazoa"/>
        </authorList>
    </citation>
    <scope>IDENTIFICATION</scope>
</reference>
<dbReference type="EMBL" id="KB097143">
    <property type="protein sequence ID" value="ESN99471.1"/>
    <property type="molecule type" value="Genomic_DNA"/>
</dbReference>
<dbReference type="PROSITE" id="PS50215">
    <property type="entry name" value="ADAM_MEPRO"/>
    <property type="match status" value="1"/>
</dbReference>
<feature type="binding site" evidence="8">
    <location>
        <position position="444"/>
    </location>
    <ligand>
        <name>Zn(2+)</name>
        <dbReference type="ChEBI" id="CHEBI:29105"/>
        <note>catalytic</note>
    </ligand>
</feature>
<dbReference type="Gene3D" id="3.40.390.10">
    <property type="entry name" value="Collagenase (Catalytic Domain)"/>
    <property type="match status" value="1"/>
</dbReference>
<dbReference type="GO" id="GO:0005576">
    <property type="term" value="C:extracellular region"/>
    <property type="evidence" value="ECO:0007669"/>
    <property type="project" value="InterPro"/>
</dbReference>
<dbReference type="SMART" id="SM00494">
    <property type="entry name" value="ChtBD2"/>
    <property type="match status" value="1"/>
</dbReference>
<dbReference type="InterPro" id="IPR024079">
    <property type="entry name" value="MetalloPept_cat_dom_sf"/>
</dbReference>
<dbReference type="eggNOG" id="KOG3538">
    <property type="taxonomic scope" value="Eukaryota"/>
</dbReference>
<gene>
    <name evidence="13" type="primary">20199909</name>
    <name evidence="12" type="ORF">HELRODRAFT_163021</name>
</gene>
<dbReference type="EnsemblMetazoa" id="HelroT163021">
    <property type="protein sequence ID" value="HelroP163021"/>
    <property type="gene ID" value="HelroG163021"/>
</dbReference>
<dbReference type="GO" id="GO:0006509">
    <property type="term" value="P:membrane protein ectodomain proteolysis"/>
    <property type="evidence" value="ECO:0000318"/>
    <property type="project" value="GO_Central"/>
</dbReference>
<evidence type="ECO:0000256" key="5">
    <source>
        <dbReference type="ARBA" id="ARBA00023049"/>
    </source>
</evidence>
<feature type="binding site" evidence="8">
    <location>
        <position position="454"/>
    </location>
    <ligand>
        <name>Zn(2+)</name>
        <dbReference type="ChEBI" id="CHEBI:29105"/>
        <note>catalytic</note>
    </ligand>
</feature>
<keyword evidence="1" id="KW-0645">Protease</keyword>
<dbReference type="Pfam" id="PF17771">
    <property type="entry name" value="ADAMTS_CR_2"/>
    <property type="match status" value="1"/>
</dbReference>
<keyword evidence="14" id="KW-1185">Reference proteome</keyword>
<evidence type="ECO:0000256" key="1">
    <source>
        <dbReference type="ARBA" id="ARBA00022670"/>
    </source>
</evidence>
<dbReference type="GeneID" id="20199909"/>
<accession>T1ETK9</accession>
<evidence type="ECO:0000256" key="4">
    <source>
        <dbReference type="ARBA" id="ARBA00022833"/>
    </source>
</evidence>
<dbReference type="SUPFAM" id="SSF55486">
    <property type="entry name" value="Metalloproteases ('zincins'), catalytic domain"/>
    <property type="match status" value="1"/>
</dbReference>
<evidence type="ECO:0000313" key="12">
    <source>
        <dbReference type="EMBL" id="ESN99471.1"/>
    </source>
</evidence>
<keyword evidence="9" id="KW-0732">Signal</keyword>
<protein>
    <recommendedName>
        <fullName evidence="15">Chitin-binding type-2 domain-containing protein</fullName>
    </recommendedName>
</protein>
<dbReference type="Gene3D" id="3.40.1620.60">
    <property type="match status" value="1"/>
</dbReference>
<dbReference type="GO" id="GO:0008061">
    <property type="term" value="F:chitin binding"/>
    <property type="evidence" value="ECO:0007669"/>
    <property type="project" value="InterPro"/>
</dbReference>
<keyword evidence="6" id="KW-1015">Disulfide bond</keyword>
<feature type="binding site" evidence="8">
    <location>
        <position position="448"/>
    </location>
    <ligand>
        <name>Zn(2+)</name>
        <dbReference type="ChEBI" id="CHEBI:29105"/>
        <note>catalytic</note>
    </ligand>
</feature>
<evidence type="ECO:0000259" key="10">
    <source>
        <dbReference type="PROSITE" id="PS50215"/>
    </source>
</evidence>
<dbReference type="KEGG" id="hro:HELRODRAFT_163021"/>
<dbReference type="OMA" id="ICTEMSC"/>
<proteinExistence type="predicted"/>
<dbReference type="OrthoDB" id="6288176at2759"/>
<comment type="caution">
    <text evidence="8">Lacks conserved residue(s) required for the propagation of feature annotation.</text>
</comment>
<evidence type="ECO:0000256" key="7">
    <source>
        <dbReference type="ARBA" id="ARBA00023180"/>
    </source>
</evidence>
<dbReference type="GO" id="GO:0046872">
    <property type="term" value="F:metal ion binding"/>
    <property type="evidence" value="ECO:0007669"/>
    <property type="project" value="UniProtKB-KW"/>
</dbReference>
<dbReference type="InParanoid" id="T1ETK9"/>
<keyword evidence="5" id="KW-0482">Metalloprotease</keyword>
<keyword evidence="7" id="KW-0325">Glycoprotein</keyword>
<sequence>MTWTLLCFLLVSGWSSHALVINNYEYYAKNVCSGQRSGRVAHPSNCSLYYKCTNERATLISCSNDYWFNSKLKKCVDQELFSEEEATKCGKLPKNSFVKIRRCIIDPIVDVQWKHDNFEEKSVSALPKEILMQIPVGSQMKTLKLMKKANATKNLKTWSVYSDLNSESSVSVAIQDTNGIKNVVYDGSFVDNQKKYYIRSDEGRRSSPLEASKTRPLIINGSSYLLVEENKLASQYDTLRAAQSTSANVTSLMTNLEKLVNAQLQSGATKRKFGLELFIVLDYSIFYKWYSQSKETNDLARTADAIYNIRYFYTHVVNGINDRYASIQEDDMSFYVKLVGYYIAQTPSDSQFTEKPNIKLSSYATEAYNALDEFEKWIANNAMNLPRFDSAALFTDYTMLAYNSFHNDTYQITGLANIGATCTLKGVSINKNFGQYATIETASHEIGHNLGAWHDGSDNTCGASDQFIMSPAPGSLTNQTFNNPFTFSQCSINYFRNYIAKLDQGNNNCLLNEAFDVEPTDQAGFLQQYPGQKYSVDKQCQLLYGQNAFYCAGGGERDASICRELKCYDPSQGKCVSRVEQRALDGTTCSNKFWCIRGVCVADNRASAAPASCIYGDYKDVFNYQSGSISCSYMTSNLPWMCYDNYYSALCCTSCAKIRNKKFPGCEYGDRDNTCASISSRQCYDSNKQSQCCATCLKRELNLPVPNCRYGDKVDWCSTMSSNGCYTSSDYCCQYCLTFKTEIQNCEFGDKIAGCSLDHCKDASLRQQCCKTCQSFTVTTTTITTTTTTQKPSSGTCPLGDRASWCSTITSDACYGSKETCCLKCSSFYNPSYPGCEYGDKASWCRLYVKGADECKISEVANLCCASCRAYITPNSEIPSCPNGDQAFYCSTIKPSECYSSKSTCCTTCAKYYDSTNQNCEYGDKADWCSSYVQGPAECQRTEVASLCCKTCKDKKKIFEVGTCVDSADWCKGMFAGFCYDPSVASTCCAACASYSKESKGECLYGDMYSWCSKEFCSMNAAECCQSCKN</sequence>
<keyword evidence="3" id="KW-0378">Hydrolase</keyword>
<evidence type="ECO:0000256" key="3">
    <source>
        <dbReference type="ARBA" id="ARBA00022801"/>
    </source>
</evidence>
<dbReference type="SUPFAM" id="SSF57625">
    <property type="entry name" value="Invertebrate chitin-binding proteins"/>
    <property type="match status" value="1"/>
</dbReference>
<feature type="domain" description="Chitin-binding type-2" evidence="11">
    <location>
        <begin position="29"/>
        <end position="91"/>
    </location>
</feature>
<dbReference type="InterPro" id="IPR041645">
    <property type="entry name" value="ADAMTS_CR_2"/>
</dbReference>
<name>T1ETK9_HELRO</name>
<feature type="signal peptide" evidence="9">
    <location>
        <begin position="1"/>
        <end position="18"/>
    </location>
</feature>
<dbReference type="GO" id="GO:0004222">
    <property type="term" value="F:metalloendopeptidase activity"/>
    <property type="evidence" value="ECO:0000318"/>
    <property type="project" value="GO_Central"/>
</dbReference>
<evidence type="ECO:0000259" key="11">
    <source>
        <dbReference type="PROSITE" id="PS50940"/>
    </source>
</evidence>
<dbReference type="Proteomes" id="UP000015101">
    <property type="component" value="Unassembled WGS sequence"/>
</dbReference>